<dbReference type="GO" id="GO:0050660">
    <property type="term" value="F:flavin adenine dinucleotide binding"/>
    <property type="evidence" value="ECO:0007669"/>
    <property type="project" value="TreeGrafter"/>
</dbReference>
<evidence type="ECO:0000256" key="1">
    <source>
        <dbReference type="ARBA" id="ARBA00001974"/>
    </source>
</evidence>
<dbReference type="EC" id="1.8.3.2" evidence="6"/>
<sequence length="191" mass="21576">MKIVRNPVVSVIISVIILFTLYYSLSSTSSLSEPKPIAPSTKSNELIKDDKEIVNTPFMPKMANETIKAELGRSSWKLFHTILARYPVTPTENERETLDQFIQLFAKIYPCGDCAQHFNKLLDEFPPQTSSRSIASVWGCDIHNKVNKRLNKPLYDCAHIIEDYDCGCGEDEENAKKEAFEIEKEGKQSGG</sequence>
<dbReference type="FunCoup" id="K0KMK0">
    <property type="interactions" value="23"/>
</dbReference>
<dbReference type="InterPro" id="IPR036774">
    <property type="entry name" value="ERV/ALR_sulphydryl_oxid_sf"/>
</dbReference>
<dbReference type="Pfam" id="PF04777">
    <property type="entry name" value="Evr1_Alr"/>
    <property type="match status" value="1"/>
</dbReference>
<evidence type="ECO:0000256" key="6">
    <source>
        <dbReference type="RuleBase" id="RU371123"/>
    </source>
</evidence>
<comment type="cofactor">
    <cofactor evidence="1 6">
        <name>FAD</name>
        <dbReference type="ChEBI" id="CHEBI:57692"/>
    </cofactor>
</comment>
<dbReference type="eggNOG" id="KOG3355">
    <property type="taxonomic scope" value="Eukaryota"/>
</dbReference>
<comment type="catalytic activity">
    <reaction evidence="6">
        <text>2 R'C(R)SH + O2 = R'C(R)S-S(R)CR' + H2O2</text>
        <dbReference type="Rhea" id="RHEA:17357"/>
        <dbReference type="ChEBI" id="CHEBI:15379"/>
        <dbReference type="ChEBI" id="CHEBI:16240"/>
        <dbReference type="ChEBI" id="CHEBI:16520"/>
        <dbReference type="ChEBI" id="CHEBI:17412"/>
        <dbReference type="EC" id="1.8.3.2"/>
    </reaction>
</comment>
<dbReference type="InParanoid" id="K0KMK0"/>
<protein>
    <recommendedName>
        <fullName evidence="6">Sulfhydryl oxidase</fullName>
        <ecNumber evidence="6">1.8.3.2</ecNumber>
    </recommendedName>
</protein>
<dbReference type="HOGENOM" id="CLU_070631_2_2_1"/>
<keyword evidence="3 6" id="KW-0274">FAD</keyword>
<feature type="domain" description="ERV/ALR sulfhydryl oxidase" evidence="7">
    <location>
        <begin position="64"/>
        <end position="164"/>
    </location>
</feature>
<dbReference type="Proteomes" id="UP000009328">
    <property type="component" value="Unassembled WGS sequence"/>
</dbReference>
<evidence type="ECO:0000256" key="4">
    <source>
        <dbReference type="ARBA" id="ARBA00023002"/>
    </source>
</evidence>
<dbReference type="Gene3D" id="1.20.120.310">
    <property type="entry name" value="ERV/ALR sulfhydryl oxidase domain"/>
    <property type="match status" value="1"/>
</dbReference>
<dbReference type="EMBL" id="CAIF01000049">
    <property type="protein sequence ID" value="CCH42599.1"/>
    <property type="molecule type" value="Genomic_DNA"/>
</dbReference>
<comment type="caution">
    <text evidence="8">The sequence shown here is derived from an EMBL/GenBank/DDBJ whole genome shotgun (WGS) entry which is preliminary data.</text>
</comment>
<keyword evidence="6" id="KW-1133">Transmembrane helix</keyword>
<dbReference type="PROSITE" id="PS51324">
    <property type="entry name" value="ERV_ALR"/>
    <property type="match status" value="1"/>
</dbReference>
<evidence type="ECO:0000259" key="7">
    <source>
        <dbReference type="PROSITE" id="PS51324"/>
    </source>
</evidence>
<keyword evidence="2 6" id="KW-0285">Flavoprotein</keyword>
<reference evidence="8 9" key="1">
    <citation type="journal article" date="2012" name="Eukaryot. Cell">
        <title>Draft genome sequence of Wickerhamomyces ciferrii NRRL Y-1031 F-60-10.</title>
        <authorList>
            <person name="Schneider J."/>
            <person name="Andrea H."/>
            <person name="Blom J."/>
            <person name="Jaenicke S."/>
            <person name="Ruckert C."/>
            <person name="Schorsch C."/>
            <person name="Szczepanowski R."/>
            <person name="Farwick M."/>
            <person name="Goesmann A."/>
            <person name="Puhler A."/>
            <person name="Schaffer S."/>
            <person name="Tauch A."/>
            <person name="Kohler T."/>
            <person name="Brinkrolf K."/>
        </authorList>
    </citation>
    <scope>NUCLEOTIDE SEQUENCE [LARGE SCALE GENOMIC DNA]</scope>
    <source>
        <strain evidence="9">ATCC 14091 / BCRC 22168 / CBS 111 / JCM 3599 / NBRC 0793 / NRRL Y-1031 F-60-10</strain>
    </source>
</reference>
<dbReference type="AlphaFoldDB" id="K0KMK0"/>
<keyword evidence="6" id="KW-0472">Membrane</keyword>
<keyword evidence="5" id="KW-1015">Disulfide bond</keyword>
<dbReference type="FunFam" id="1.20.120.310:FF:000002">
    <property type="entry name" value="Sulfhydryl oxidase"/>
    <property type="match status" value="1"/>
</dbReference>
<dbReference type="SUPFAM" id="SSF69000">
    <property type="entry name" value="FAD-dependent thiol oxidase"/>
    <property type="match status" value="1"/>
</dbReference>
<dbReference type="GO" id="GO:0005739">
    <property type="term" value="C:mitochondrion"/>
    <property type="evidence" value="ECO:0007669"/>
    <property type="project" value="TreeGrafter"/>
</dbReference>
<dbReference type="STRING" id="1206466.K0KMK0"/>
<keyword evidence="6" id="KW-0812">Transmembrane</keyword>
<dbReference type="GO" id="GO:0016971">
    <property type="term" value="F:flavin-dependent sulfhydryl oxidase activity"/>
    <property type="evidence" value="ECO:0007669"/>
    <property type="project" value="InterPro"/>
</dbReference>
<organism evidence="8 9">
    <name type="scientific">Wickerhamomyces ciferrii (strain ATCC 14091 / BCRC 22168 / CBS 111 / JCM 3599 / NBRC 0793 / NRRL Y-1031 F-60-10)</name>
    <name type="common">Yeast</name>
    <name type="synonym">Pichia ciferrii</name>
    <dbReference type="NCBI Taxonomy" id="1206466"/>
    <lineage>
        <taxon>Eukaryota</taxon>
        <taxon>Fungi</taxon>
        <taxon>Dikarya</taxon>
        <taxon>Ascomycota</taxon>
        <taxon>Saccharomycotina</taxon>
        <taxon>Saccharomycetes</taxon>
        <taxon>Phaffomycetales</taxon>
        <taxon>Wickerhamomycetaceae</taxon>
        <taxon>Wickerhamomyces</taxon>
    </lineage>
</organism>
<name>K0KMK0_WICCF</name>
<keyword evidence="4 6" id="KW-0560">Oxidoreductase</keyword>
<keyword evidence="9" id="KW-1185">Reference proteome</keyword>
<evidence type="ECO:0000313" key="8">
    <source>
        <dbReference type="EMBL" id="CCH42599.1"/>
    </source>
</evidence>
<evidence type="ECO:0000256" key="2">
    <source>
        <dbReference type="ARBA" id="ARBA00022630"/>
    </source>
</evidence>
<gene>
    <name evidence="8" type="ORF">BN7_2143</name>
</gene>
<evidence type="ECO:0000256" key="5">
    <source>
        <dbReference type="ARBA" id="ARBA00023157"/>
    </source>
</evidence>
<dbReference type="PANTHER" id="PTHR12645">
    <property type="entry name" value="ALR/ERV"/>
    <property type="match status" value="1"/>
</dbReference>
<dbReference type="InterPro" id="IPR017905">
    <property type="entry name" value="ERV/ALR_sulphydryl_oxidase"/>
</dbReference>
<evidence type="ECO:0000313" key="9">
    <source>
        <dbReference type="Proteomes" id="UP000009328"/>
    </source>
</evidence>
<dbReference type="InterPro" id="IPR039799">
    <property type="entry name" value="ALR/ERV"/>
</dbReference>
<feature type="transmembrane region" description="Helical" evidence="6">
    <location>
        <begin position="7"/>
        <end position="25"/>
    </location>
</feature>
<dbReference type="PANTHER" id="PTHR12645:SF1">
    <property type="entry name" value="FAD-LINKED SULFHYDRYL OXIDASE ERV2"/>
    <property type="match status" value="1"/>
</dbReference>
<evidence type="ECO:0000256" key="3">
    <source>
        <dbReference type="ARBA" id="ARBA00022827"/>
    </source>
</evidence>
<accession>K0KMK0</accession>
<proteinExistence type="predicted"/>